<dbReference type="EMBL" id="JBJUIK010000003">
    <property type="protein sequence ID" value="KAL3531702.1"/>
    <property type="molecule type" value="Genomic_DNA"/>
</dbReference>
<protein>
    <submittedName>
        <fullName evidence="2">Uncharacterized protein</fullName>
    </submittedName>
</protein>
<organism evidence="2 3">
    <name type="scientific">Cinchona calisaya</name>
    <dbReference type="NCBI Taxonomy" id="153742"/>
    <lineage>
        <taxon>Eukaryota</taxon>
        <taxon>Viridiplantae</taxon>
        <taxon>Streptophyta</taxon>
        <taxon>Embryophyta</taxon>
        <taxon>Tracheophyta</taxon>
        <taxon>Spermatophyta</taxon>
        <taxon>Magnoliopsida</taxon>
        <taxon>eudicotyledons</taxon>
        <taxon>Gunneridae</taxon>
        <taxon>Pentapetalae</taxon>
        <taxon>asterids</taxon>
        <taxon>lamiids</taxon>
        <taxon>Gentianales</taxon>
        <taxon>Rubiaceae</taxon>
        <taxon>Cinchonoideae</taxon>
        <taxon>Cinchoneae</taxon>
        <taxon>Cinchona</taxon>
    </lineage>
</organism>
<sequence length="241" mass="26506">MMILNSRSQDESRGSQGGAIGEHSNGIMSGRKLKKKRRSGYSGDAQGGSYSNHISEEHYRAMLGEHIQKYKRRVKNSSPSPASMQTGVPVVKNSLGFKDQKMPNYQLGGSQRFKLTSDSLNVNHSQKLNFHGSDFTPKYATDRLVSEPGYLDIGDGISYRIPPPYEKLAASLNLPSMSDICVEEFYLKGTLDLGSLAAMMASEKQSELRSQAGMGEPKPQYESLQARLKAQPANSSAQMFT</sequence>
<dbReference type="Proteomes" id="UP001630127">
    <property type="component" value="Unassembled WGS sequence"/>
</dbReference>
<proteinExistence type="predicted"/>
<feature type="region of interest" description="Disordered" evidence="1">
    <location>
        <begin position="1"/>
        <end position="53"/>
    </location>
</feature>
<evidence type="ECO:0000256" key="1">
    <source>
        <dbReference type="SAM" id="MobiDB-lite"/>
    </source>
</evidence>
<feature type="compositionally biased region" description="Polar residues" evidence="1">
    <location>
        <begin position="232"/>
        <end position="241"/>
    </location>
</feature>
<evidence type="ECO:0000313" key="3">
    <source>
        <dbReference type="Proteomes" id="UP001630127"/>
    </source>
</evidence>
<dbReference type="AlphaFoldDB" id="A0ABD3AKK5"/>
<reference evidence="2 3" key="1">
    <citation type="submission" date="2024-11" db="EMBL/GenBank/DDBJ databases">
        <title>A near-complete genome assembly of Cinchona calisaya.</title>
        <authorList>
            <person name="Lian D.C."/>
            <person name="Zhao X.W."/>
            <person name="Wei L."/>
        </authorList>
    </citation>
    <scope>NUCLEOTIDE SEQUENCE [LARGE SCALE GENOMIC DNA]</scope>
    <source>
        <tissue evidence="2">Nenye</tissue>
    </source>
</reference>
<comment type="caution">
    <text evidence="2">The sequence shown here is derived from an EMBL/GenBank/DDBJ whole genome shotgun (WGS) entry which is preliminary data.</text>
</comment>
<evidence type="ECO:0000313" key="2">
    <source>
        <dbReference type="EMBL" id="KAL3531702.1"/>
    </source>
</evidence>
<gene>
    <name evidence="2" type="ORF">ACH5RR_005223</name>
</gene>
<name>A0ABD3AKK5_9GENT</name>
<accession>A0ABD3AKK5</accession>
<feature type="region of interest" description="Disordered" evidence="1">
    <location>
        <begin position="207"/>
        <end position="241"/>
    </location>
</feature>
<keyword evidence="3" id="KW-1185">Reference proteome</keyword>